<evidence type="ECO:0000313" key="2">
    <source>
        <dbReference type="Proteomes" id="UP000235659"/>
    </source>
</evidence>
<name>A0ABX4UUN6_9BURK</name>
<dbReference type="EMBL" id="PNXY01000067">
    <property type="protein sequence ID" value="PMS18276.1"/>
    <property type="molecule type" value="Genomic_DNA"/>
</dbReference>
<reference evidence="1 2" key="1">
    <citation type="submission" date="2018-01" db="EMBL/GenBank/DDBJ databases">
        <title>Whole genome analyses suggest that Burkholderia sensu lato contains two further novel genera in the rhizoxinica-symbiotica group Mycetohabitans gen. nov., and Trinickia gen. nov.: implications for the evolution of diazotrophy and nodulation in the Burkholderiaceae.</title>
        <authorList>
            <person name="Estrada-de los Santos P."/>
            <person name="Palmer M."/>
            <person name="Chavez-Ramirez B."/>
            <person name="Beukes C."/>
            <person name="Steenkamp E.T."/>
            <person name="Hirsch A.M."/>
            <person name="Manyaka P."/>
            <person name="Maluk M."/>
            <person name="Lafos M."/>
            <person name="Crook M."/>
            <person name="Gross E."/>
            <person name="Simon M.F."/>
            <person name="Bueno dos Reis Junior F."/>
            <person name="Poole P.S."/>
            <person name="Venter S.N."/>
            <person name="James E.K."/>
        </authorList>
    </citation>
    <scope>NUCLEOTIDE SEQUENCE [LARGE SCALE GENOMIC DNA]</scope>
    <source>
        <strain evidence="1 2">WSM 3937</strain>
    </source>
</reference>
<proteinExistence type="predicted"/>
<sequence>RDESVNGGIEVRPFAVNIPSEVALLFPPYQAQTRLVSAFAQIARPVIREEMEVLNKMYT</sequence>
<comment type="caution">
    <text evidence="1">The sequence shown here is derived from an EMBL/GenBank/DDBJ whole genome shotgun (WGS) entry which is preliminary data.</text>
</comment>
<keyword evidence="2" id="KW-1185">Reference proteome</keyword>
<gene>
    <name evidence="1" type="ORF">C0Z16_36135</name>
</gene>
<dbReference type="Proteomes" id="UP000235659">
    <property type="component" value="Unassembled WGS sequence"/>
</dbReference>
<feature type="non-terminal residue" evidence="1">
    <location>
        <position position="1"/>
    </location>
</feature>
<evidence type="ECO:0000313" key="1">
    <source>
        <dbReference type="EMBL" id="PMS18276.1"/>
    </source>
</evidence>
<organism evidence="1 2">
    <name type="scientific">Paraburkholderia rhynchosiae</name>
    <dbReference type="NCBI Taxonomy" id="487049"/>
    <lineage>
        <taxon>Bacteria</taxon>
        <taxon>Pseudomonadati</taxon>
        <taxon>Pseudomonadota</taxon>
        <taxon>Betaproteobacteria</taxon>
        <taxon>Burkholderiales</taxon>
        <taxon>Burkholderiaceae</taxon>
        <taxon>Paraburkholderia</taxon>
    </lineage>
</organism>
<protein>
    <submittedName>
        <fullName evidence="1">Transcriptional regulator</fullName>
    </submittedName>
</protein>
<accession>A0ABX4UUN6</accession>